<comment type="similarity">
    <text evidence="1 8 9">Belongs to the universal ribosomal protein uL5 family.</text>
</comment>
<name>A0A1W6N651_9PROT</name>
<reference evidence="12 13" key="1">
    <citation type="submission" date="2014-06" db="EMBL/GenBank/DDBJ databases">
        <title>The genome of the endonuclear symbiont Nucleicultrix amoebiphila.</title>
        <authorList>
            <person name="Schulz F."/>
            <person name="Horn M."/>
        </authorList>
    </citation>
    <scope>NUCLEOTIDE SEQUENCE [LARGE SCALE GENOMIC DNA]</scope>
    <source>
        <strain evidence="12 13">FS5</strain>
    </source>
</reference>
<evidence type="ECO:0000256" key="6">
    <source>
        <dbReference type="ARBA" id="ARBA00023274"/>
    </source>
</evidence>
<keyword evidence="13" id="KW-1185">Reference proteome</keyword>
<protein>
    <recommendedName>
        <fullName evidence="7 8">Large ribosomal subunit protein uL5</fullName>
    </recommendedName>
</protein>
<organism evidence="12 13">
    <name type="scientific">Candidatus Nucleicultrix amoebiphila FS5</name>
    <dbReference type="NCBI Taxonomy" id="1414854"/>
    <lineage>
        <taxon>Bacteria</taxon>
        <taxon>Pseudomonadati</taxon>
        <taxon>Pseudomonadota</taxon>
        <taxon>Alphaproteobacteria</taxon>
        <taxon>Holosporales</taxon>
        <taxon>Candidatus Nucleicultricaceae</taxon>
        <taxon>Candidatus Nucleicultrix</taxon>
    </lineage>
</organism>
<keyword evidence="4 8" id="KW-0694">RNA-binding</keyword>
<dbReference type="InterPro" id="IPR020930">
    <property type="entry name" value="Ribosomal_uL5_bac-type"/>
</dbReference>
<dbReference type="HAMAP" id="MF_01333_B">
    <property type="entry name" value="Ribosomal_uL5_B"/>
    <property type="match status" value="1"/>
</dbReference>
<dbReference type="GO" id="GO:1990904">
    <property type="term" value="C:ribonucleoprotein complex"/>
    <property type="evidence" value="ECO:0007669"/>
    <property type="project" value="UniProtKB-KW"/>
</dbReference>
<dbReference type="PIRSF" id="PIRSF002161">
    <property type="entry name" value="Ribosomal_L5"/>
    <property type="match status" value="1"/>
</dbReference>
<evidence type="ECO:0000256" key="1">
    <source>
        <dbReference type="ARBA" id="ARBA00008553"/>
    </source>
</evidence>
<evidence type="ECO:0000259" key="11">
    <source>
        <dbReference type="Pfam" id="PF00673"/>
    </source>
</evidence>
<dbReference type="GO" id="GO:0000049">
    <property type="term" value="F:tRNA binding"/>
    <property type="evidence" value="ECO:0007669"/>
    <property type="project" value="UniProtKB-UniRule"/>
</dbReference>
<dbReference type="AlphaFoldDB" id="A0A1W6N651"/>
<dbReference type="FunFam" id="3.30.1440.10:FF:000001">
    <property type="entry name" value="50S ribosomal protein L5"/>
    <property type="match status" value="1"/>
</dbReference>
<dbReference type="RefSeq" id="WP_085784890.1">
    <property type="nucleotide sequence ID" value="NZ_CP008743.1"/>
</dbReference>
<evidence type="ECO:0000256" key="7">
    <source>
        <dbReference type="ARBA" id="ARBA00035245"/>
    </source>
</evidence>
<keyword evidence="2 8" id="KW-0820">tRNA-binding</keyword>
<keyword evidence="5 8" id="KW-0689">Ribosomal protein</keyword>
<comment type="subunit">
    <text evidence="8">Part of the 50S ribosomal subunit; part of the 5S rRNA/L5/L18/L25 subcomplex. Contacts the 5S rRNA and the P site tRNA. Forms a bridge to the 30S subunit in the 70S ribosome.</text>
</comment>
<evidence type="ECO:0000313" key="12">
    <source>
        <dbReference type="EMBL" id="ARN85334.1"/>
    </source>
</evidence>
<dbReference type="GO" id="GO:0003735">
    <property type="term" value="F:structural constituent of ribosome"/>
    <property type="evidence" value="ECO:0007669"/>
    <property type="project" value="InterPro"/>
</dbReference>
<keyword evidence="3 8" id="KW-0699">rRNA-binding</keyword>
<comment type="function">
    <text evidence="8">This is 1 of the proteins that bind and probably mediate the attachment of the 5S RNA into the large ribosomal subunit, where it forms part of the central protuberance. In the 70S ribosome it contacts protein S13 of the 30S subunit (bridge B1b), connecting the 2 subunits; this bridge is implicated in subunit movement. Contacts the P site tRNA; the 5S rRNA and some of its associated proteins might help stabilize positioning of ribosome-bound tRNAs.</text>
</comment>
<evidence type="ECO:0000256" key="9">
    <source>
        <dbReference type="RuleBase" id="RU003930"/>
    </source>
</evidence>
<dbReference type="STRING" id="1414854.GQ61_08600"/>
<evidence type="ECO:0000256" key="3">
    <source>
        <dbReference type="ARBA" id="ARBA00022730"/>
    </source>
</evidence>
<evidence type="ECO:0000256" key="8">
    <source>
        <dbReference type="HAMAP-Rule" id="MF_01333"/>
    </source>
</evidence>
<evidence type="ECO:0000256" key="2">
    <source>
        <dbReference type="ARBA" id="ARBA00022555"/>
    </source>
</evidence>
<sequence>MARLIEHYKKVVQPTLMKEFSYTNPMMVPQIEKIVINMGIGEAAQDKKKLEIAVDELAAISGQKPVVTKSRKSIAGFKLRENIGIGAKVTLRNKRMYEFLDRLVNIAMPRIRDFRGLSSKSFDGNGNFAMGVKEHIIFPEINYDKIDKIHGLDIIIVTSAKTDKEAVALLKAFNMPFTS</sequence>
<dbReference type="InterPro" id="IPR022803">
    <property type="entry name" value="Ribosomal_uL5_dom_sf"/>
</dbReference>
<accession>A0A1W6N651</accession>
<dbReference type="Proteomes" id="UP000237351">
    <property type="component" value="Chromosome"/>
</dbReference>
<evidence type="ECO:0000259" key="10">
    <source>
        <dbReference type="Pfam" id="PF00281"/>
    </source>
</evidence>
<dbReference type="InterPro" id="IPR031310">
    <property type="entry name" value="Ribosomal_uL5_N"/>
</dbReference>
<dbReference type="PANTHER" id="PTHR11994">
    <property type="entry name" value="60S RIBOSOMAL PROTEIN L11-RELATED"/>
    <property type="match status" value="1"/>
</dbReference>
<dbReference type="SUPFAM" id="SSF55282">
    <property type="entry name" value="RL5-like"/>
    <property type="match status" value="1"/>
</dbReference>
<dbReference type="GO" id="GO:0019843">
    <property type="term" value="F:rRNA binding"/>
    <property type="evidence" value="ECO:0007669"/>
    <property type="project" value="UniProtKB-UniRule"/>
</dbReference>
<dbReference type="Gene3D" id="3.30.1440.10">
    <property type="match status" value="1"/>
</dbReference>
<gene>
    <name evidence="8" type="primary">rplE</name>
    <name evidence="12" type="ORF">GQ61_08600</name>
</gene>
<keyword evidence="6 8" id="KW-0687">Ribonucleoprotein</keyword>
<dbReference type="Pfam" id="PF00673">
    <property type="entry name" value="Ribosomal_L5_C"/>
    <property type="match status" value="1"/>
</dbReference>
<dbReference type="Pfam" id="PF00281">
    <property type="entry name" value="Ribosomal_L5"/>
    <property type="match status" value="1"/>
</dbReference>
<evidence type="ECO:0000313" key="13">
    <source>
        <dbReference type="Proteomes" id="UP000237351"/>
    </source>
</evidence>
<dbReference type="InterPro" id="IPR031309">
    <property type="entry name" value="Ribosomal_uL5_C"/>
</dbReference>
<dbReference type="InterPro" id="IPR020929">
    <property type="entry name" value="Ribosomal_uL5_CS"/>
</dbReference>
<dbReference type="KEGG" id="naf:GQ61_08600"/>
<dbReference type="EMBL" id="CP008743">
    <property type="protein sequence ID" value="ARN85334.1"/>
    <property type="molecule type" value="Genomic_DNA"/>
</dbReference>
<proteinExistence type="inferred from homology"/>
<dbReference type="NCBIfam" id="NF000585">
    <property type="entry name" value="PRK00010.1"/>
    <property type="match status" value="1"/>
</dbReference>
<feature type="domain" description="Large ribosomal subunit protein uL5 C-terminal" evidence="11">
    <location>
        <begin position="85"/>
        <end position="177"/>
    </location>
</feature>
<evidence type="ECO:0000256" key="5">
    <source>
        <dbReference type="ARBA" id="ARBA00022980"/>
    </source>
</evidence>
<feature type="domain" description="Large ribosomal subunit protein uL5 N-terminal" evidence="10">
    <location>
        <begin position="24"/>
        <end position="80"/>
    </location>
</feature>
<dbReference type="InterPro" id="IPR002132">
    <property type="entry name" value="Ribosomal_uL5"/>
</dbReference>
<evidence type="ECO:0000256" key="4">
    <source>
        <dbReference type="ARBA" id="ARBA00022884"/>
    </source>
</evidence>
<dbReference type="GO" id="GO:0005840">
    <property type="term" value="C:ribosome"/>
    <property type="evidence" value="ECO:0007669"/>
    <property type="project" value="UniProtKB-KW"/>
</dbReference>
<dbReference type="PROSITE" id="PS00358">
    <property type="entry name" value="RIBOSOMAL_L5"/>
    <property type="match status" value="1"/>
</dbReference>
<dbReference type="OrthoDB" id="9806626at2"/>
<dbReference type="GO" id="GO:0006412">
    <property type="term" value="P:translation"/>
    <property type="evidence" value="ECO:0007669"/>
    <property type="project" value="UniProtKB-UniRule"/>
</dbReference>